<name>M3VAL0_GORML</name>
<feature type="transmembrane region" description="Helical" evidence="1">
    <location>
        <begin position="514"/>
        <end position="540"/>
    </location>
</feature>
<dbReference type="OrthoDB" id="3463898at2"/>
<dbReference type="RefSeq" id="WP_008377141.1">
    <property type="nucleotide sequence ID" value="NZ_BAOP01000005.1"/>
</dbReference>
<keyword evidence="1" id="KW-0472">Membrane</keyword>
<evidence type="ECO:0000313" key="3">
    <source>
        <dbReference type="Proteomes" id="UP000035009"/>
    </source>
</evidence>
<feature type="transmembrane region" description="Helical" evidence="1">
    <location>
        <begin position="65"/>
        <end position="84"/>
    </location>
</feature>
<proteinExistence type="predicted"/>
<dbReference type="AlphaFoldDB" id="M3VAL0"/>
<evidence type="ECO:0000313" key="2">
    <source>
        <dbReference type="EMBL" id="GAC78943.1"/>
    </source>
</evidence>
<evidence type="ECO:0008006" key="4">
    <source>
        <dbReference type="Google" id="ProtNLM"/>
    </source>
</evidence>
<feature type="transmembrane region" description="Helical" evidence="1">
    <location>
        <begin position="282"/>
        <end position="301"/>
    </location>
</feature>
<feature type="transmembrane region" description="Helical" evidence="1">
    <location>
        <begin position="122"/>
        <end position="142"/>
    </location>
</feature>
<gene>
    <name evidence="2" type="ORF">GM1_005_01260</name>
</gene>
<feature type="transmembrane region" description="Helical" evidence="1">
    <location>
        <begin position="350"/>
        <end position="368"/>
    </location>
</feature>
<feature type="transmembrane region" description="Helical" evidence="1">
    <location>
        <begin position="254"/>
        <end position="275"/>
    </location>
</feature>
<feature type="transmembrane region" description="Helical" evidence="1">
    <location>
        <begin position="328"/>
        <end position="345"/>
    </location>
</feature>
<dbReference type="EMBL" id="BAOP01000005">
    <property type="protein sequence ID" value="GAC78943.1"/>
    <property type="molecule type" value="Genomic_DNA"/>
</dbReference>
<feature type="transmembrane region" description="Helical" evidence="1">
    <location>
        <begin position="221"/>
        <end position="242"/>
    </location>
</feature>
<protein>
    <recommendedName>
        <fullName evidence="4">Glycosyltransferase RgtA/B/C/D-like domain-containing protein</fullName>
    </recommendedName>
</protein>
<sequence length="561" mass="56703">MLFAVSGLLTALICAPFLGGHLIYRDAVAVPRFALTPSAFGIDGSAPRAVPQDAVLGVTSRVVDGGWLVALLTAAALFGAGVGYGRLARRLVPSAGAAGSAAAAVVAIWNPFVAERLLQGQWSLLIGYAALAPTVLAVLSCASSPGRRGLSKCIALFAIAGFTPTGSVLALIVAVVVMVAVRLPRRTAALLLAGWLVTASPWLVGAVVSSASASSGGAGAFAVRAEPGLGSFGTALGLGGIWNADAVPVSRTSWWAAVATAAFLGVVIVGCAELLRRRTDPVVRALAMLAAATVVLVSLAATGPGVDLMDAALAHIPGTGLLRDTQKYLALAVPFVAIAVAAAVARLRRLIPAGFAVSAVALLVIAPLPDLAWGVGGAIRPVAIPAEYATVTATIGSDDRTVALWPTATVRTLTWTNGPSLSPLPRMVDAPIVSGAGLVVDGDTFDAPTGRDADVIASLTAGDTARLAALGVGWVIVEESAPPPGLSPSDEMFHGEHLRLFRIPDAVPAPAPSAAAWTAAITATATWFAALIVGAVVSLVEVVQRRLRKTSAKPSAASDHE</sequence>
<reference evidence="2 3" key="1">
    <citation type="submission" date="2013-02" db="EMBL/GenBank/DDBJ databases">
        <title>Whole genome shotgun sequence of Gordonia malaquae NBRC 108250.</title>
        <authorList>
            <person name="Yoshida I."/>
            <person name="Hosoyama A."/>
            <person name="Tsuchikane K."/>
            <person name="Ando Y."/>
            <person name="Baba S."/>
            <person name="Ohji S."/>
            <person name="Hamada M."/>
            <person name="Tamura T."/>
            <person name="Yamazoe A."/>
            <person name="Yamazaki S."/>
            <person name="Fujita N."/>
        </authorList>
    </citation>
    <scope>NUCLEOTIDE SEQUENCE [LARGE SCALE GENOMIC DNA]</scope>
    <source>
        <strain evidence="2 3">NBRC 108250</strain>
    </source>
</reference>
<keyword evidence="1" id="KW-0812">Transmembrane</keyword>
<organism evidence="2 3">
    <name type="scientific">Gordonia malaquae NBRC 108250</name>
    <dbReference type="NCBI Taxonomy" id="1223542"/>
    <lineage>
        <taxon>Bacteria</taxon>
        <taxon>Bacillati</taxon>
        <taxon>Actinomycetota</taxon>
        <taxon>Actinomycetes</taxon>
        <taxon>Mycobacteriales</taxon>
        <taxon>Gordoniaceae</taxon>
        <taxon>Gordonia</taxon>
    </lineage>
</organism>
<dbReference type="Proteomes" id="UP000035009">
    <property type="component" value="Unassembled WGS sequence"/>
</dbReference>
<keyword evidence="3" id="KW-1185">Reference proteome</keyword>
<feature type="transmembrane region" description="Helical" evidence="1">
    <location>
        <begin position="187"/>
        <end position="209"/>
    </location>
</feature>
<comment type="caution">
    <text evidence="2">The sequence shown here is derived from an EMBL/GenBank/DDBJ whole genome shotgun (WGS) entry which is preliminary data.</text>
</comment>
<dbReference type="eggNOG" id="ENOG502Z7TU">
    <property type="taxonomic scope" value="Bacteria"/>
</dbReference>
<keyword evidence="1" id="KW-1133">Transmembrane helix</keyword>
<dbReference type="STRING" id="410332.SAMN04488550_0453"/>
<accession>M3VAL0</accession>
<feature type="transmembrane region" description="Helical" evidence="1">
    <location>
        <begin position="154"/>
        <end position="181"/>
    </location>
</feature>
<evidence type="ECO:0000256" key="1">
    <source>
        <dbReference type="SAM" id="Phobius"/>
    </source>
</evidence>
<feature type="transmembrane region" description="Helical" evidence="1">
    <location>
        <begin position="91"/>
        <end position="110"/>
    </location>
</feature>